<keyword evidence="1" id="KW-0812">Transmembrane</keyword>
<keyword evidence="1" id="KW-1133">Transmembrane helix</keyword>
<feature type="transmembrane region" description="Helical" evidence="1">
    <location>
        <begin position="36"/>
        <end position="61"/>
    </location>
</feature>
<dbReference type="InterPro" id="IPR008473">
    <property type="entry name" value="Phage_holin_3_7"/>
</dbReference>
<geneLocation type="plasmid" evidence="3">
    <name>pRSE40</name>
</geneLocation>
<evidence type="ECO:0000313" key="3">
    <source>
        <dbReference type="EMBL" id="AZT44427.1"/>
    </source>
</evidence>
<reference evidence="2" key="1">
    <citation type="submission" date="2018-12" db="EMBL/GenBank/DDBJ databases">
        <title>Complete genome sequences of twenty non-typhoidal Salmonella isolates from Rwanda.</title>
        <authorList>
            <person name="Byukusenge M."/>
            <person name="Li L."/>
            <person name="Subhashinie K."/>
            <person name="Nzayirambaho M."/>
            <person name="Kuchipudi S.V."/>
            <person name="Jayarao B.M."/>
        </authorList>
    </citation>
    <scope>NUCLEOTIDE SEQUENCE</scope>
    <source>
        <strain evidence="2">RSE21</strain>
        <strain evidence="3">RSE40</strain>
        <plasmid evidence="2">pRSE21</plasmid>
        <plasmid evidence="3">pRSE40</plasmid>
    </source>
</reference>
<gene>
    <name evidence="3" type="ORF">EL007_24550</name>
    <name evidence="2" type="ORF">ELZ88_24390</name>
</gene>
<dbReference type="Pfam" id="PF05449">
    <property type="entry name" value="Phage_holin_3_7"/>
    <property type="match status" value="1"/>
</dbReference>
<dbReference type="EMBL" id="CP034710">
    <property type="protein sequence ID" value="AZT39673.1"/>
    <property type="molecule type" value="Genomic_DNA"/>
</dbReference>
<evidence type="ECO:0000256" key="1">
    <source>
        <dbReference type="SAM" id="Phobius"/>
    </source>
</evidence>
<keyword evidence="2" id="KW-0614">Plasmid</keyword>
<feature type="transmembrane region" description="Helical" evidence="1">
    <location>
        <begin position="6"/>
        <end position="24"/>
    </location>
</feature>
<geneLocation type="plasmid" evidence="2">
    <name>pRSE21</name>
</geneLocation>
<sequence>MNVILMPTAINIVACTLIIARVITWRRDGHRYKPGISILAWLLAVSCFLIVLSLLLGYYRLTDWAETLINCLFCISINLSSGNLSHLLKPKV</sequence>
<organism evidence="2">
    <name type="scientific">Salmonella enterica subsp. enterica serovar Karamoja</name>
    <dbReference type="NCBI Taxonomy" id="2500153"/>
    <lineage>
        <taxon>Bacteria</taxon>
        <taxon>Pseudomonadati</taxon>
        <taxon>Pseudomonadota</taxon>
        <taxon>Gammaproteobacteria</taxon>
        <taxon>Enterobacterales</taxon>
        <taxon>Enterobacteriaceae</taxon>
        <taxon>Salmonella</taxon>
    </lineage>
</organism>
<proteinExistence type="predicted"/>
<evidence type="ECO:0000313" key="2">
    <source>
        <dbReference type="EMBL" id="AZT39673.1"/>
    </source>
</evidence>
<dbReference type="AlphaFoldDB" id="A0A3T0C4V6"/>
<protein>
    <submittedName>
        <fullName evidence="2">Phage holin family protein</fullName>
    </submittedName>
</protein>
<accession>A0A3T0C4V6</accession>
<name>A0A3T0C4V6_SALET</name>
<keyword evidence="1" id="KW-0472">Membrane</keyword>
<dbReference type="EMBL" id="CP034699">
    <property type="protein sequence ID" value="AZT44427.1"/>
    <property type="molecule type" value="Genomic_DNA"/>
</dbReference>